<accession>A0AB34JID1</accession>
<protein>
    <submittedName>
        <fullName evidence="1">Uncharacterized protein</fullName>
    </submittedName>
</protein>
<organism evidence="1 2">
    <name type="scientific">Prymnesium parvum</name>
    <name type="common">Toxic golden alga</name>
    <dbReference type="NCBI Taxonomy" id="97485"/>
    <lineage>
        <taxon>Eukaryota</taxon>
        <taxon>Haptista</taxon>
        <taxon>Haptophyta</taxon>
        <taxon>Prymnesiophyceae</taxon>
        <taxon>Prymnesiales</taxon>
        <taxon>Prymnesiaceae</taxon>
        <taxon>Prymnesium</taxon>
    </lineage>
</organism>
<reference evidence="1 2" key="1">
    <citation type="journal article" date="2024" name="Science">
        <title>Giant polyketide synthase enzymes in the biosynthesis of giant marine polyether toxins.</title>
        <authorList>
            <person name="Fallon T.R."/>
            <person name="Shende V.V."/>
            <person name="Wierzbicki I.H."/>
            <person name="Pendleton A.L."/>
            <person name="Watervoot N.F."/>
            <person name="Auber R.P."/>
            <person name="Gonzalez D.J."/>
            <person name="Wisecaver J.H."/>
            <person name="Moore B.S."/>
        </authorList>
    </citation>
    <scope>NUCLEOTIDE SEQUENCE [LARGE SCALE GENOMIC DNA]</scope>
    <source>
        <strain evidence="1 2">12B1</strain>
    </source>
</reference>
<dbReference type="Proteomes" id="UP001515480">
    <property type="component" value="Unassembled WGS sequence"/>
</dbReference>
<evidence type="ECO:0000313" key="1">
    <source>
        <dbReference type="EMBL" id="KAL1520456.1"/>
    </source>
</evidence>
<dbReference type="AlphaFoldDB" id="A0AB34JID1"/>
<proteinExistence type="predicted"/>
<comment type="caution">
    <text evidence="1">The sequence shown here is derived from an EMBL/GenBank/DDBJ whole genome shotgun (WGS) entry which is preliminary data.</text>
</comment>
<sequence>MLHRAITVRTWSPVRSALPRLAHLARGLTSPADAPAPAEKKPKPPVNRTSTTIEVIISKIFPAGFGWQAASVVAGDQGFEADSLNFALTTGLGDFTGVLVGHSALAVLKVAVGRSHHLGTDLVTGLWLATAAFCSGSAWQPTVNFLHDAANCSFMQTAVGCGAVTGAAFFAGLRIGRIIFKPLGLPGADYDNLCGDAMLSASIGAATGTFVGTDISFKDNVLMPFFGVTDSMSSLEGCIRAGASTSAGFLCMQTAQNLVLPRGANWIDPVKLK</sequence>
<name>A0AB34JID1_PRYPA</name>
<keyword evidence="2" id="KW-1185">Reference proteome</keyword>
<gene>
    <name evidence="1" type="ORF">AB1Y20_022037</name>
</gene>
<dbReference type="EMBL" id="JBGBPQ010000008">
    <property type="protein sequence ID" value="KAL1520456.1"/>
    <property type="molecule type" value="Genomic_DNA"/>
</dbReference>
<evidence type="ECO:0000313" key="2">
    <source>
        <dbReference type="Proteomes" id="UP001515480"/>
    </source>
</evidence>